<keyword evidence="2" id="KW-1185">Reference proteome</keyword>
<name>A0ABS9CA43_9FLAO</name>
<proteinExistence type="predicted"/>
<sequence>MKTNTIEFDRIRMKLNKMASLKPEKKLKALVAYHAVHDDNPMDFFSYIREGGSEVLFYYNEEENA</sequence>
<reference evidence="1" key="1">
    <citation type="submission" date="2021-08" db="EMBL/GenBank/DDBJ databases">
        <title>Complete genome sequence of Chryseobacterium sp strain PS-8.</title>
        <authorList>
            <person name="Das S.K."/>
        </authorList>
    </citation>
    <scope>NUCLEOTIDE SEQUENCE</scope>
    <source>
        <strain evidence="1">PS-8</strain>
    </source>
</reference>
<dbReference type="EMBL" id="JACSGT010000002">
    <property type="protein sequence ID" value="MCF2221047.1"/>
    <property type="molecule type" value="Genomic_DNA"/>
</dbReference>
<gene>
    <name evidence="1" type="ORF">H9Q08_17310</name>
</gene>
<dbReference type="RefSeq" id="WP_235132393.1">
    <property type="nucleotide sequence ID" value="NZ_JACSGT010000002.1"/>
</dbReference>
<comment type="caution">
    <text evidence="1">The sequence shown here is derived from an EMBL/GenBank/DDBJ whole genome shotgun (WGS) entry which is preliminary data.</text>
</comment>
<protein>
    <submittedName>
        <fullName evidence="1">Uncharacterized protein</fullName>
    </submittedName>
</protein>
<organism evidence="1 2">
    <name type="scientific">Chryseobacterium indicum</name>
    <dbReference type="NCBI Taxonomy" id="2766954"/>
    <lineage>
        <taxon>Bacteria</taxon>
        <taxon>Pseudomonadati</taxon>
        <taxon>Bacteroidota</taxon>
        <taxon>Flavobacteriia</taxon>
        <taxon>Flavobacteriales</taxon>
        <taxon>Weeksellaceae</taxon>
        <taxon>Chryseobacterium group</taxon>
        <taxon>Chryseobacterium</taxon>
    </lineage>
</organism>
<evidence type="ECO:0000313" key="2">
    <source>
        <dbReference type="Proteomes" id="UP001430374"/>
    </source>
</evidence>
<accession>A0ABS9CA43</accession>
<dbReference type="Proteomes" id="UP001430374">
    <property type="component" value="Unassembled WGS sequence"/>
</dbReference>
<evidence type="ECO:0000313" key="1">
    <source>
        <dbReference type="EMBL" id="MCF2221047.1"/>
    </source>
</evidence>